<dbReference type="SUPFAM" id="SSF53597">
    <property type="entry name" value="Dihydrofolate reductase-like"/>
    <property type="match status" value="1"/>
</dbReference>
<keyword evidence="17" id="KW-1185">Reference proteome</keyword>
<dbReference type="PANTHER" id="PTHR38011:SF7">
    <property type="entry name" value="2,5-DIAMINO-6-RIBOSYLAMINO-4(3H)-PYRIMIDINONE 5'-PHOSPHATE REDUCTASE"/>
    <property type="match status" value="1"/>
</dbReference>
<keyword evidence="7 11" id="KW-0560">Oxidoreductase</keyword>
<dbReference type="GO" id="GO:0046872">
    <property type="term" value="F:metal ion binding"/>
    <property type="evidence" value="ECO:0007669"/>
    <property type="project" value="UniProtKB-KW"/>
</dbReference>
<dbReference type="PANTHER" id="PTHR38011">
    <property type="entry name" value="DIHYDROFOLATE REDUCTASE FAMILY PROTEIN (AFU_ORTHOLOGUE AFUA_8G06820)"/>
    <property type="match status" value="1"/>
</dbReference>
<feature type="binding site" evidence="13">
    <location>
        <position position="205"/>
    </location>
    <ligand>
        <name>NADP(+)</name>
        <dbReference type="ChEBI" id="CHEBI:58349"/>
    </ligand>
</feature>
<dbReference type="InterPro" id="IPR016193">
    <property type="entry name" value="Cytidine_deaminase-like"/>
</dbReference>
<keyword evidence="11" id="KW-0378">Hydrolase</keyword>
<evidence type="ECO:0000313" key="16">
    <source>
        <dbReference type="EMBL" id="KRK37190.1"/>
    </source>
</evidence>
<dbReference type="SUPFAM" id="SSF53927">
    <property type="entry name" value="Cytidine deaminase-like"/>
    <property type="match status" value="1"/>
</dbReference>
<keyword evidence="11" id="KW-0686">Riboflavin biosynthesis</keyword>
<dbReference type="InterPro" id="IPR024072">
    <property type="entry name" value="DHFR-like_dom_sf"/>
</dbReference>
<evidence type="ECO:0000256" key="10">
    <source>
        <dbReference type="ARBA" id="ARBA00049886"/>
    </source>
</evidence>
<comment type="function">
    <text evidence="1 11">Converts 2,5-diamino-6-(ribosylamino)-4(3h)-pyrimidinone 5'-phosphate into 5-amino-6-(ribosylamino)-2,4(1h,3h)-pyrimidinedione 5'-phosphate.</text>
</comment>
<dbReference type="Gene3D" id="3.40.140.10">
    <property type="entry name" value="Cytidine Deaminase, domain 2"/>
    <property type="match status" value="1"/>
</dbReference>
<dbReference type="CDD" id="cd01284">
    <property type="entry name" value="Riboflavin_deaminase-reductase"/>
    <property type="match status" value="1"/>
</dbReference>
<accession>A0A0R1GSW1</accession>
<dbReference type="Proteomes" id="UP000051461">
    <property type="component" value="Unassembled WGS sequence"/>
</dbReference>
<comment type="catalytic activity">
    <reaction evidence="10 11">
        <text>2,5-diamino-6-hydroxy-4-(5-phosphoribosylamino)-pyrimidine + H2O + H(+) = 5-amino-6-(5-phospho-D-ribosylamino)uracil + NH4(+)</text>
        <dbReference type="Rhea" id="RHEA:21868"/>
        <dbReference type="ChEBI" id="CHEBI:15377"/>
        <dbReference type="ChEBI" id="CHEBI:15378"/>
        <dbReference type="ChEBI" id="CHEBI:28938"/>
        <dbReference type="ChEBI" id="CHEBI:58453"/>
        <dbReference type="ChEBI" id="CHEBI:58614"/>
        <dbReference type="EC" id="3.5.4.26"/>
    </reaction>
</comment>
<dbReference type="PATRIC" id="fig|1423726.3.peg.3018"/>
<dbReference type="PROSITE" id="PS51747">
    <property type="entry name" value="CYT_DCMP_DEAMINASES_2"/>
    <property type="match status" value="1"/>
</dbReference>
<feature type="binding site" evidence="13">
    <location>
        <position position="160"/>
    </location>
    <ligand>
        <name>NADP(+)</name>
        <dbReference type="ChEBI" id="CHEBI:58349"/>
    </ligand>
</feature>
<feature type="binding site" evidence="13">
    <location>
        <position position="212"/>
    </location>
    <ligand>
        <name>substrate</name>
    </ligand>
</feature>
<dbReference type="InterPro" id="IPR050765">
    <property type="entry name" value="Riboflavin_Biosynth_HTPR"/>
</dbReference>
<comment type="similarity">
    <text evidence="4 11">In the N-terminal section; belongs to the cytidine and deoxycytidylate deaminase family.</text>
</comment>
<dbReference type="STRING" id="1423726.FC07_GL002906"/>
<evidence type="ECO:0000313" key="17">
    <source>
        <dbReference type="Proteomes" id="UP000051461"/>
    </source>
</evidence>
<dbReference type="GO" id="GO:0009231">
    <property type="term" value="P:riboflavin biosynthetic process"/>
    <property type="evidence" value="ECO:0007669"/>
    <property type="project" value="UniProtKB-UniPathway"/>
</dbReference>
<feature type="binding site" evidence="13">
    <location>
        <position position="189"/>
    </location>
    <ligand>
        <name>substrate</name>
    </ligand>
</feature>
<dbReference type="RefSeq" id="WP_057904553.1">
    <property type="nucleotide sequence ID" value="NZ_AZDA01000054.1"/>
</dbReference>
<dbReference type="AlphaFoldDB" id="A0A0R1GSW1"/>
<dbReference type="EC" id="1.1.1.193" evidence="11"/>
<evidence type="ECO:0000259" key="15">
    <source>
        <dbReference type="PROSITE" id="PS51747"/>
    </source>
</evidence>
<keyword evidence="8" id="KW-0511">Multifunctional enzyme</keyword>
<keyword evidence="6 11" id="KW-0521">NADP</keyword>
<evidence type="ECO:0000256" key="6">
    <source>
        <dbReference type="ARBA" id="ARBA00022857"/>
    </source>
</evidence>
<feature type="binding site" evidence="13">
    <location>
        <begin position="293"/>
        <end position="299"/>
    </location>
    <ligand>
        <name>NADP(+)</name>
        <dbReference type="ChEBI" id="CHEBI:58349"/>
    </ligand>
</feature>
<dbReference type="InterPro" id="IPR002734">
    <property type="entry name" value="RibDG_C"/>
</dbReference>
<evidence type="ECO:0000256" key="9">
    <source>
        <dbReference type="ARBA" id="ARBA00049861"/>
    </source>
</evidence>
<evidence type="ECO:0000256" key="5">
    <source>
        <dbReference type="ARBA" id="ARBA00007417"/>
    </source>
</evidence>
<feature type="binding site" evidence="14">
    <location>
        <position position="80"/>
    </location>
    <ligand>
        <name>Zn(2+)</name>
        <dbReference type="ChEBI" id="CHEBI:29105"/>
        <note>catalytic</note>
    </ligand>
</feature>
<feature type="binding site" evidence="13">
    <location>
        <position position="209"/>
    </location>
    <ligand>
        <name>substrate</name>
    </ligand>
</feature>
<name>A0A0R1GSW1_9LACO</name>
<dbReference type="NCBIfam" id="TIGR00326">
    <property type="entry name" value="eubact_ribD"/>
    <property type="match status" value="1"/>
</dbReference>
<dbReference type="PIRSF" id="PIRSF006769">
    <property type="entry name" value="RibD"/>
    <property type="match status" value="1"/>
</dbReference>
<comment type="catalytic activity">
    <reaction evidence="9 11">
        <text>5-amino-6-(5-phospho-D-ribitylamino)uracil + NADP(+) = 5-amino-6-(5-phospho-D-ribosylamino)uracil + NADPH + H(+)</text>
        <dbReference type="Rhea" id="RHEA:17845"/>
        <dbReference type="ChEBI" id="CHEBI:15378"/>
        <dbReference type="ChEBI" id="CHEBI:57783"/>
        <dbReference type="ChEBI" id="CHEBI:58349"/>
        <dbReference type="ChEBI" id="CHEBI:58421"/>
        <dbReference type="ChEBI" id="CHEBI:58453"/>
        <dbReference type="EC" id="1.1.1.193"/>
    </reaction>
</comment>
<evidence type="ECO:0000256" key="12">
    <source>
        <dbReference type="PIRSR" id="PIRSR006769-1"/>
    </source>
</evidence>
<dbReference type="GO" id="GO:0050661">
    <property type="term" value="F:NADP binding"/>
    <property type="evidence" value="ECO:0007669"/>
    <property type="project" value="InterPro"/>
</dbReference>
<dbReference type="NCBIfam" id="TIGR00227">
    <property type="entry name" value="ribD_Cterm"/>
    <property type="match status" value="1"/>
</dbReference>
<dbReference type="EMBL" id="AZDA01000054">
    <property type="protein sequence ID" value="KRK37190.1"/>
    <property type="molecule type" value="Genomic_DNA"/>
</dbReference>
<dbReference type="Pfam" id="PF00383">
    <property type="entry name" value="dCMP_cyt_deam_1"/>
    <property type="match status" value="1"/>
</dbReference>
<comment type="cofactor">
    <cofactor evidence="11 14">
        <name>Zn(2+)</name>
        <dbReference type="ChEBI" id="CHEBI:29105"/>
    </cofactor>
    <text evidence="11 14">Binds 1 zinc ion.</text>
</comment>
<feature type="binding site" evidence="13">
    <location>
        <position position="291"/>
    </location>
    <ligand>
        <name>substrate</name>
    </ligand>
</feature>
<feature type="domain" description="CMP/dCMP-type deaminase" evidence="15">
    <location>
        <begin position="4"/>
        <end position="119"/>
    </location>
</feature>
<organism evidence="16 17">
    <name type="scientific">Loigolactobacillus bifermentans DSM 20003</name>
    <dbReference type="NCBI Taxonomy" id="1423726"/>
    <lineage>
        <taxon>Bacteria</taxon>
        <taxon>Bacillati</taxon>
        <taxon>Bacillota</taxon>
        <taxon>Bacilli</taxon>
        <taxon>Lactobacillales</taxon>
        <taxon>Lactobacillaceae</taxon>
        <taxon>Loigolactobacillus</taxon>
    </lineage>
</organism>
<comment type="similarity">
    <text evidence="5 11">In the C-terminal section; belongs to the HTP reductase family.</text>
</comment>
<evidence type="ECO:0000256" key="14">
    <source>
        <dbReference type="PIRSR" id="PIRSR006769-3"/>
    </source>
</evidence>
<keyword evidence="11 14" id="KW-0479">Metal-binding</keyword>
<sequence length="360" mass="39757">MIPSTETDWMALALQEAQKGRYLTYTNPMVGAVLVKHGRLLAVGHHVGFGHEHAEVNAYHHVQNPEDIQDSTLYVTLEPCAHQGKTPPCCRQIAAWGVKTVYVAQVDPHEVVAGKGIVYLRAHGVTVHIGQHESEAEALNRHYNFFYRQHELPYVTLKAAMSLDGKLGQVGQRTALTDTTASTDVQHLRADYQAILVGSETALVDDPQLTVRWRQLDYPPVRVILDRRGRVRPTLQLATDQAAPTWLFTSDSQQIQRFAETAVKVFYRDHWTLTAVLQMLGEQGVQSVLVEGGARVHGAFLATDHWQEIVTYQALKTLGGQAQASFVGAPAPTVSLALVQSQVVGNAVKIVARRKEDADV</sequence>
<evidence type="ECO:0000256" key="4">
    <source>
        <dbReference type="ARBA" id="ARBA00005259"/>
    </source>
</evidence>
<evidence type="ECO:0000256" key="8">
    <source>
        <dbReference type="ARBA" id="ARBA00023268"/>
    </source>
</evidence>
<protein>
    <recommendedName>
        <fullName evidence="11">Riboflavin biosynthesis protein RibD</fullName>
    </recommendedName>
    <domain>
        <recommendedName>
            <fullName evidence="11">Diaminohydroxyphosphoribosylaminopyrimidine deaminase</fullName>
            <shortName evidence="11">DRAP deaminase</shortName>
            <ecNumber evidence="11">3.5.4.26</ecNumber>
        </recommendedName>
        <alternativeName>
            <fullName evidence="11">Riboflavin-specific deaminase</fullName>
        </alternativeName>
    </domain>
    <domain>
        <recommendedName>
            <fullName evidence="11">5-amino-6-(5-phosphoribosylamino)uracil reductase</fullName>
            <ecNumber evidence="11">1.1.1.193</ecNumber>
        </recommendedName>
        <alternativeName>
            <fullName evidence="11">HTP reductase</fullName>
        </alternativeName>
    </domain>
</protein>
<dbReference type="UniPathway" id="UPA00275">
    <property type="reaction ID" value="UER00401"/>
</dbReference>
<evidence type="ECO:0000256" key="3">
    <source>
        <dbReference type="ARBA" id="ARBA00004910"/>
    </source>
</evidence>
<dbReference type="GO" id="GO:0008703">
    <property type="term" value="F:5-amino-6-(5-phosphoribosylamino)uracil reductase activity"/>
    <property type="evidence" value="ECO:0007669"/>
    <property type="project" value="UniProtKB-EC"/>
</dbReference>
<dbReference type="InterPro" id="IPR002125">
    <property type="entry name" value="CMP_dCMP_dom"/>
</dbReference>
<evidence type="ECO:0000256" key="11">
    <source>
        <dbReference type="PIRNR" id="PIRNR006769"/>
    </source>
</evidence>
<dbReference type="InterPro" id="IPR004794">
    <property type="entry name" value="Eubact_RibD"/>
</dbReference>
<feature type="binding site" evidence="14">
    <location>
        <position position="53"/>
    </location>
    <ligand>
        <name>Zn(2+)</name>
        <dbReference type="ChEBI" id="CHEBI:29105"/>
        <note>catalytic</note>
    </ligand>
</feature>
<dbReference type="EC" id="3.5.4.26" evidence="11"/>
<evidence type="ECO:0000256" key="1">
    <source>
        <dbReference type="ARBA" id="ARBA00002151"/>
    </source>
</evidence>
<keyword evidence="11 14" id="KW-0862">Zinc</keyword>
<comment type="pathway">
    <text evidence="2 11">Cofactor biosynthesis; riboflavin biosynthesis; 5-amino-6-(D-ribitylamino)uracil from GTP: step 2/4.</text>
</comment>
<dbReference type="GO" id="GO:0008835">
    <property type="term" value="F:diaminohydroxyphosphoribosylaminopyrimidine deaminase activity"/>
    <property type="evidence" value="ECO:0007669"/>
    <property type="project" value="UniProtKB-EC"/>
</dbReference>
<feature type="binding site" evidence="14">
    <location>
        <position position="89"/>
    </location>
    <ligand>
        <name>Zn(2+)</name>
        <dbReference type="ChEBI" id="CHEBI:29105"/>
        <note>catalytic</note>
    </ligand>
</feature>
<evidence type="ECO:0000256" key="2">
    <source>
        <dbReference type="ARBA" id="ARBA00004882"/>
    </source>
</evidence>
<gene>
    <name evidence="16" type="ORF">FC07_GL002906</name>
</gene>
<comment type="caution">
    <text evidence="16">The sequence shown here is derived from an EMBL/GenBank/DDBJ whole genome shotgun (WGS) entry which is preliminary data.</text>
</comment>
<dbReference type="InterPro" id="IPR011549">
    <property type="entry name" value="RibD_C"/>
</dbReference>
<evidence type="ECO:0000256" key="13">
    <source>
        <dbReference type="PIRSR" id="PIRSR006769-2"/>
    </source>
</evidence>
<dbReference type="Pfam" id="PF01872">
    <property type="entry name" value="RibD_C"/>
    <property type="match status" value="1"/>
</dbReference>
<feature type="binding site" evidence="13">
    <location>
        <position position="201"/>
    </location>
    <ligand>
        <name>NADP(+)</name>
        <dbReference type="ChEBI" id="CHEBI:58349"/>
    </ligand>
</feature>
<dbReference type="Gene3D" id="3.40.430.10">
    <property type="entry name" value="Dihydrofolate Reductase, subunit A"/>
    <property type="match status" value="1"/>
</dbReference>
<feature type="active site" description="Proton donor" evidence="12">
    <location>
        <position position="55"/>
    </location>
</feature>
<dbReference type="OrthoDB" id="9800865at2"/>
<evidence type="ECO:0000256" key="7">
    <source>
        <dbReference type="ARBA" id="ARBA00023002"/>
    </source>
</evidence>
<comment type="pathway">
    <text evidence="3 11">Cofactor biosynthesis; riboflavin biosynthesis; 5-amino-6-(D-ribitylamino)uracil from GTP: step 3/4.</text>
</comment>
<reference evidence="16 17" key="1">
    <citation type="journal article" date="2015" name="Genome Announc.">
        <title>Expanding the biotechnology potential of lactobacilli through comparative genomics of 213 strains and associated genera.</title>
        <authorList>
            <person name="Sun Z."/>
            <person name="Harris H.M."/>
            <person name="McCann A."/>
            <person name="Guo C."/>
            <person name="Argimon S."/>
            <person name="Zhang W."/>
            <person name="Yang X."/>
            <person name="Jeffery I.B."/>
            <person name="Cooney J.C."/>
            <person name="Kagawa T.F."/>
            <person name="Liu W."/>
            <person name="Song Y."/>
            <person name="Salvetti E."/>
            <person name="Wrobel A."/>
            <person name="Rasinkangas P."/>
            <person name="Parkhill J."/>
            <person name="Rea M.C."/>
            <person name="O'Sullivan O."/>
            <person name="Ritari J."/>
            <person name="Douillard F.P."/>
            <person name="Paul Ross R."/>
            <person name="Yang R."/>
            <person name="Briner A.E."/>
            <person name="Felis G.E."/>
            <person name="de Vos W.M."/>
            <person name="Barrangou R."/>
            <person name="Klaenhammer T.R."/>
            <person name="Caufield P.W."/>
            <person name="Cui Y."/>
            <person name="Zhang H."/>
            <person name="O'Toole P.W."/>
        </authorList>
    </citation>
    <scope>NUCLEOTIDE SEQUENCE [LARGE SCALE GENOMIC DNA]</scope>
    <source>
        <strain evidence="16 17">DSM 20003</strain>
    </source>
</reference>
<proteinExistence type="inferred from homology"/>